<feature type="compositionally biased region" description="Polar residues" evidence="1">
    <location>
        <begin position="47"/>
        <end position="56"/>
    </location>
</feature>
<feature type="region of interest" description="Disordered" evidence="1">
    <location>
        <begin position="1812"/>
        <end position="1831"/>
    </location>
</feature>
<feature type="compositionally biased region" description="Basic and acidic residues" evidence="1">
    <location>
        <begin position="448"/>
        <end position="461"/>
    </location>
</feature>
<keyword evidence="3" id="KW-1185">Reference proteome</keyword>
<feature type="compositionally biased region" description="Basic residues" evidence="1">
    <location>
        <begin position="2074"/>
        <end position="2089"/>
    </location>
</feature>
<dbReference type="Proteomes" id="UP001314229">
    <property type="component" value="Unassembled WGS sequence"/>
</dbReference>
<feature type="non-terminal residue" evidence="2">
    <location>
        <position position="3271"/>
    </location>
</feature>
<feature type="region of interest" description="Disordered" evidence="1">
    <location>
        <begin position="434"/>
        <end position="506"/>
    </location>
</feature>
<feature type="compositionally biased region" description="Basic and acidic residues" evidence="1">
    <location>
        <begin position="2293"/>
        <end position="2318"/>
    </location>
</feature>
<feature type="compositionally biased region" description="Polar residues" evidence="1">
    <location>
        <begin position="109"/>
        <end position="119"/>
    </location>
</feature>
<feature type="compositionally biased region" description="Basic and acidic residues" evidence="1">
    <location>
        <begin position="1503"/>
        <end position="1526"/>
    </location>
</feature>
<feature type="compositionally biased region" description="Basic and acidic residues" evidence="1">
    <location>
        <begin position="1960"/>
        <end position="1983"/>
    </location>
</feature>
<organism evidence="2 3">
    <name type="scientific">Scomber scombrus</name>
    <name type="common">Atlantic mackerel</name>
    <name type="synonym">Scomber vernalis</name>
    <dbReference type="NCBI Taxonomy" id="13677"/>
    <lineage>
        <taxon>Eukaryota</taxon>
        <taxon>Metazoa</taxon>
        <taxon>Chordata</taxon>
        <taxon>Craniata</taxon>
        <taxon>Vertebrata</taxon>
        <taxon>Euteleostomi</taxon>
        <taxon>Actinopterygii</taxon>
        <taxon>Neopterygii</taxon>
        <taxon>Teleostei</taxon>
        <taxon>Neoteleostei</taxon>
        <taxon>Acanthomorphata</taxon>
        <taxon>Pelagiaria</taxon>
        <taxon>Scombriformes</taxon>
        <taxon>Scombridae</taxon>
        <taxon>Scomber</taxon>
    </lineage>
</organism>
<feature type="compositionally biased region" description="Basic and acidic residues" evidence="1">
    <location>
        <begin position="1204"/>
        <end position="1225"/>
    </location>
</feature>
<feature type="compositionally biased region" description="Basic and acidic residues" evidence="1">
    <location>
        <begin position="1581"/>
        <end position="1604"/>
    </location>
</feature>
<feature type="compositionally biased region" description="Basic residues" evidence="1">
    <location>
        <begin position="73"/>
        <end position="87"/>
    </location>
</feature>
<feature type="compositionally biased region" description="Basic and acidic residues" evidence="1">
    <location>
        <begin position="3037"/>
        <end position="3060"/>
    </location>
</feature>
<feature type="compositionally biased region" description="Polar residues" evidence="1">
    <location>
        <begin position="1658"/>
        <end position="1679"/>
    </location>
</feature>
<feature type="compositionally biased region" description="Polar residues" evidence="1">
    <location>
        <begin position="1279"/>
        <end position="1300"/>
    </location>
</feature>
<feature type="compositionally biased region" description="Basic and acidic residues" evidence="1">
    <location>
        <begin position="2255"/>
        <end position="2285"/>
    </location>
</feature>
<feature type="compositionally biased region" description="Basic and acidic residues" evidence="1">
    <location>
        <begin position="2625"/>
        <end position="2681"/>
    </location>
</feature>
<feature type="compositionally biased region" description="Basic and acidic residues" evidence="1">
    <location>
        <begin position="2991"/>
        <end position="3016"/>
    </location>
</feature>
<feature type="region of interest" description="Disordered" evidence="1">
    <location>
        <begin position="2959"/>
        <end position="3095"/>
    </location>
</feature>
<gene>
    <name evidence="2" type="ORF">FSCOSCO3_A023342</name>
</gene>
<feature type="compositionally biased region" description="Basic and acidic residues" evidence="1">
    <location>
        <begin position="1156"/>
        <end position="1181"/>
    </location>
</feature>
<feature type="region of interest" description="Disordered" evidence="1">
    <location>
        <begin position="3235"/>
        <end position="3271"/>
    </location>
</feature>
<feature type="compositionally biased region" description="Polar residues" evidence="1">
    <location>
        <begin position="541"/>
        <end position="556"/>
    </location>
</feature>
<feature type="compositionally biased region" description="Basic residues" evidence="1">
    <location>
        <begin position="562"/>
        <end position="578"/>
    </location>
</feature>
<feature type="compositionally biased region" description="Basic residues" evidence="1">
    <location>
        <begin position="937"/>
        <end position="953"/>
    </location>
</feature>
<feature type="region of interest" description="Disordered" evidence="1">
    <location>
        <begin position="2755"/>
        <end position="2787"/>
    </location>
</feature>
<protein>
    <submittedName>
        <fullName evidence="2">Uncharacterized protein LOC121891503</fullName>
    </submittedName>
</protein>
<evidence type="ECO:0000256" key="1">
    <source>
        <dbReference type="SAM" id="MobiDB-lite"/>
    </source>
</evidence>
<evidence type="ECO:0000313" key="3">
    <source>
        <dbReference type="Proteomes" id="UP001314229"/>
    </source>
</evidence>
<feature type="region of interest" description="Disordered" evidence="1">
    <location>
        <begin position="1119"/>
        <end position="1331"/>
    </location>
</feature>
<feature type="compositionally biased region" description="Basic residues" evidence="1">
    <location>
        <begin position="2453"/>
        <end position="2468"/>
    </location>
</feature>
<feature type="compositionally biased region" description="Basic residues" evidence="1">
    <location>
        <begin position="1695"/>
        <end position="1710"/>
    </location>
</feature>
<feature type="region of interest" description="Disordered" evidence="1">
    <location>
        <begin position="914"/>
        <end position="957"/>
    </location>
</feature>
<dbReference type="EMBL" id="CAWUFR010000251">
    <property type="protein sequence ID" value="CAK6974205.1"/>
    <property type="molecule type" value="Genomic_DNA"/>
</dbReference>
<feature type="compositionally biased region" description="Basic residues" evidence="1">
    <location>
        <begin position="1"/>
        <end position="17"/>
    </location>
</feature>
<feature type="compositionally biased region" description="Polar residues" evidence="1">
    <location>
        <begin position="2416"/>
        <end position="2437"/>
    </location>
</feature>
<feature type="compositionally biased region" description="Basic and acidic residues" evidence="1">
    <location>
        <begin position="2593"/>
        <end position="2610"/>
    </location>
</feature>
<feature type="compositionally biased region" description="Basic residues" evidence="1">
    <location>
        <begin position="3151"/>
        <end position="3166"/>
    </location>
</feature>
<feature type="compositionally biased region" description="Basic and acidic residues" evidence="1">
    <location>
        <begin position="1535"/>
        <end position="1560"/>
    </location>
</feature>
<feature type="region of interest" description="Disordered" evidence="1">
    <location>
        <begin position="1433"/>
        <end position="1452"/>
    </location>
</feature>
<feature type="compositionally biased region" description="Basic and acidic residues" evidence="1">
    <location>
        <begin position="88"/>
        <end position="102"/>
    </location>
</feature>
<feature type="compositionally biased region" description="Polar residues" evidence="1">
    <location>
        <begin position="468"/>
        <end position="486"/>
    </location>
</feature>
<feature type="region of interest" description="Disordered" evidence="1">
    <location>
        <begin position="2057"/>
        <end position="2089"/>
    </location>
</feature>
<proteinExistence type="predicted"/>
<feature type="region of interest" description="Disordered" evidence="1">
    <location>
        <begin position="2557"/>
        <end position="2695"/>
    </location>
</feature>
<feature type="compositionally biased region" description="Basic and acidic residues" evidence="1">
    <location>
        <begin position="2959"/>
        <end position="2982"/>
    </location>
</feature>
<feature type="region of interest" description="Disordered" evidence="1">
    <location>
        <begin position="1503"/>
        <end position="1710"/>
    </location>
</feature>
<feature type="region of interest" description="Disordered" evidence="1">
    <location>
        <begin position="3109"/>
        <end position="3166"/>
    </location>
</feature>
<feature type="compositionally biased region" description="Basic and acidic residues" evidence="1">
    <location>
        <begin position="823"/>
        <end position="832"/>
    </location>
</feature>
<feature type="region of interest" description="Disordered" evidence="1">
    <location>
        <begin position="809"/>
        <end position="832"/>
    </location>
</feature>
<accession>A0AAV1PS84</accession>
<feature type="region of interest" description="Disordered" evidence="1">
    <location>
        <begin position="1"/>
        <end position="119"/>
    </location>
</feature>
<feature type="compositionally biased region" description="Polar residues" evidence="1">
    <location>
        <begin position="2565"/>
        <end position="2576"/>
    </location>
</feature>
<reference evidence="2 3" key="1">
    <citation type="submission" date="2024-01" db="EMBL/GenBank/DDBJ databases">
        <authorList>
            <person name="Alioto T."/>
            <person name="Alioto T."/>
            <person name="Gomez Garrido J."/>
        </authorList>
    </citation>
    <scope>NUCLEOTIDE SEQUENCE [LARGE SCALE GENOMIC DNA]</scope>
</reference>
<feature type="compositionally biased region" description="Polar residues" evidence="1">
    <location>
        <begin position="3114"/>
        <end position="3135"/>
    </location>
</feature>
<feature type="region of interest" description="Disordered" evidence="1">
    <location>
        <begin position="2255"/>
        <end position="2468"/>
    </location>
</feature>
<feature type="region of interest" description="Disordered" evidence="1">
    <location>
        <begin position="1054"/>
        <end position="1082"/>
    </location>
</feature>
<feature type="region of interest" description="Disordered" evidence="1">
    <location>
        <begin position="2191"/>
        <end position="2219"/>
    </location>
</feature>
<feature type="compositionally biased region" description="Basic residues" evidence="1">
    <location>
        <begin position="1316"/>
        <end position="1331"/>
    </location>
</feature>
<feature type="region of interest" description="Disordered" evidence="1">
    <location>
        <begin position="2889"/>
        <end position="2908"/>
    </location>
</feature>
<comment type="caution">
    <text evidence="2">The sequence shown here is derived from an EMBL/GenBank/DDBJ whole genome shotgun (WGS) entry which is preliminary data.</text>
</comment>
<name>A0AAV1PS84_SCOSC</name>
<feature type="compositionally biased region" description="Basic and acidic residues" evidence="1">
    <location>
        <begin position="1914"/>
        <end position="1939"/>
    </location>
</feature>
<feature type="compositionally biased region" description="Polar residues" evidence="1">
    <location>
        <begin position="19"/>
        <end position="38"/>
    </location>
</feature>
<feature type="compositionally biased region" description="Basic and acidic residues" evidence="1">
    <location>
        <begin position="1882"/>
        <end position="1905"/>
    </location>
</feature>
<sequence length="3271" mass="368412">MSAQSGKKKRYGLRRRGGNQNQTSEPEFQVKDSTSVVQASIPERYTESLNILSNPEDSLLETKHPPSPELTGNRRKLGSSHRSKGRQHVKDSVAEPFDKPQEEVEENMSNETLQTTQLSLAIQPERQAELSRGNEDDLLDVANDSSFYSVTTPGYSIEVKNPSGSEFDVESLIPKNENLQAEHGQREADCKLVSDSCQLGEIMQGGMDKTDTFKTAGVSDQLSDRNSSRLHLNPTVDQQLIEQSLSSQLEEMDKLNTSQTDDVSDQVDENLQEMPNEELPNVDPAAYTVNKERDEDTELLSQHGNVQVSESHVESKDVEFSTTPEMINDKTSLREITEIEHNDEQATLSLPTQGLSTNEEIIENFNLSEVKDAQHSDDAINKMHAQDVGHTQMQEMHQIDYSSESVVHDATEKSENLIERAKIKDIHQSELIVKTTDDSSTKQDVSNPDDKQDEGSIKESNMEALEQGNGNDNVSNTKEPSISNIEPCQVYEGEGQVEDNLKPSAEQTVHQVIEGILSDPEECKSSLQTQQSEINAYFNSQPQDHSMSIEEQTDNGFNPVGNRRKMGSSRRNRGRRHIKDPVVESYLESEEVVGNTMDNAAFEAVKRPSITEATVEEKSVETMLEEMDKLDTSQTDEVSDQVDENVQEMPNEELPNVDPAAYTVNKERDEDTELLSQHGNVQVSESHVESKDVEFSTTPEMINDKTSLREITEIEHNDEQATLSLPTQGLSTNEEIIEHFNLSEVKDAQHSDDAINKMHAQDVGYTQMQEMHQIDYSSESVVHDATEKSENLIERAKIKDIHQSELIVKTTDDSSTKQDVSNPDDKQDEGSIKESNMEALEQGNGNDNVSNTKEPSISNIEPCQVYEGEGQVEDNLKPSAEQTVHQVIEGILSDPEECKSSLQTQQSEINAYFNSQPQDDSTSIEEQTDNGFNPVGNRRKMGSSRRNRGRRHIKDPDVESYLESEEVVGNTMDNAALEAVKRPSITEATVEEKSVETMLEEMDKLDTSQTDEVSDQVDENLQEMPNEELPNVDPAAYTVNKERDEDTELLSQHGNVQVSESHVESEDVEFSTTPEIINDKTSLREITEIEHNDEQATLSLPTEVLSTTDELKDHLNLSEVKDVQHSEDAVNEEHKQEVKPTQMEEIHQNDYSSESVVHDVTEKSDTRSENLIEQAEVRDTYQSELSVKTTDDSSTKQDVSNPNDKQDEGPIKESNMEALDQRNEDDNVSNTKEPLISNIEPCQVYEGEGQVEDDLNPSAEQSVYHVMEGILSDPEECKSSLQTQQSEINAPLDSQPQDDSMSIEEQTDNGFNPIGNRRKMGSSRINRGRRHIKDPVVESYLKPEEVVGNTMDNAALEAVERPSITEATVEEKSVETMLEEMDKLDTSQTDEVSDQVDENLQEMPNEERPNVDPAAYTVNKERDEDTELLSQHGNVQVSESHVESKDVEFSTTPEIINDKTRLREITEIEHNDEQATLSLPTQGLSTNEELKDHLNLSEVKDVQHSEDAVNEEHKQEVKPTQLEEMHQNYYSSESVVHDVTEKSDTRSENLIEQAEVRDTYQSELSVKTTDDSSTKQDISNPDDKQDESPIKESNMEALDQRNEDDNVSNTKEPLISNIEPCQVYEGEGQVEDDLNPSAEQSVYHVMEGILSDPEECKSSLQTQQSEINAPLDSQLQDDSMSIEEQTDNGFNPVGNRRKMGSSRINRGRRHIKDPVVESYLKPEEVVGNTMDNAALEAVERPSITEATVEEKSVETMLEEMDKLDTSQTDEVSDQVDENLQEMPNEERPNVDPAAYTVNKERDEDTELLSQHGNVQVSESHVESKDVEFSTTPEIINDKTRLREITEIEHNDEQATLSLPTQGLSTNEELKDHLNLSEVKDVQHSEDAVNEEHKQEVKPTQLEEMHQNYYSSESVVHDVTEKSDTRSENLIEQAEVRDTYQSELSVKTTDDSSTKQDVSNPDDKQDEGPIKESNMEALDQRNEDDNVSNTKEPLISNIEPCQVYEGEGQVEDDLNPSAEQSVYHVMEGILSDPEECKSSLQTQQSEINAPLDSQLQDDSMSIEEQTDNGFNPVGNRRKMGSSRINRGRRHIKDPVVESYLKPEEVVGNTMDNAALEAVERPSITEATVEEKSVETMLEEMDKLDTSQTDEVSDQVDENLQEMPNEELPNVDPAAYTVNKERDEDTELLSQHGNVQVSESHVESEDVEFSTTPEIINDKTSLREITEIEHNDEQATLSLPTEVLSTTDELKDHLNLSEVKDVQHSEDAVNEEHKQEIKPTQMEEIHQNDYSSESVVHDVTEKSDTRSENLIEQAEVRDTYQSELSVKTTDDSSTKQDVSNPNDKQDEGPIKESNMEALDQRNEDDNVSNTKEPLISNIEPCQVYEGEGQVEDDLNPSAEQSVYHVMEGILSDPEECKSSLQTQQSEINAPLDSQPQDDSMSIEEQTDNGFNPIGNRRKMGSSRINRGRRHIKDPVVESYLKPEEVVGNTMDNAALEAVERPSITEATVEEKSVETMLEEMDKLDTSQTDEVSDQVDENLQEMPNEERPNVDPAAYTVNKERDEDTELLSQHGNVQVSESHVESKDVEFSTTPEIINDKTRLREITEIEHNDEQATLSLPTQGLSTNEELKDHLNLSEVKDVQHSEDAVNEEHKQEDISNPDDKQDESPIKESNMEALDQRNEDDNVSNTKEPLISNIEPCQVYEGEGQVEDDLNPSAEQSVYHVMEGILSDPEECKSSLQTQQSEINAPLDSQLQDDSMSIEEQTDNGFNPVGNRRKMGSSRINRGRRHIKDPVVESYLKPEEVVGNTMDNAALEAVERPSITEATVEEKSVETMLEEMDKLDTSQTDEVSDQVDENLQEMPNEERPNVDPAAYTVNKERDEDTELLSQHGNVQVSESHVESKDVEFSTTPEIINDKTRLREITEIEHNDEQATLSLPTQGLSTNEELKDHLNLSEVKDVQHSEDAVNEEHKQEVKPTQLEEMHQNYYSSESVVHDVTEKSDTRSENLIEQAEVRDTYQSELSVKTTDDSSTKQDISNPDDKQDEGPIKESNMEALDQRNEDDNVSNTKEPLISNIEPCQVYEGEGQVEDDLNPSAEQSVYHVMEGILSDPEECKSSLQTQQSEINAPLDSQLQDDSMSIEEQTDNGFNPVGNRRKMGSSRINRGRRHIKDPVVESYLKPEEVVGNTMDNAALEAVERPSITEATVEEKSVETMLEEMDKLDTSQTDEVSDQVDENLQEMPNEERPNVDPAAYTVNKERDEDTELLSQHGNVQ</sequence>
<feature type="compositionally biased region" description="Basic and acidic residues" evidence="1">
    <location>
        <begin position="1119"/>
        <end position="1148"/>
    </location>
</feature>
<feature type="compositionally biased region" description="Basic and acidic residues" evidence="1">
    <location>
        <begin position="2341"/>
        <end position="2362"/>
    </location>
</feature>
<feature type="region of interest" description="Disordered" evidence="1">
    <location>
        <begin position="1882"/>
        <end position="2019"/>
    </location>
</feature>
<feature type="compositionally biased region" description="Basic residues" evidence="1">
    <location>
        <begin position="2772"/>
        <end position="2787"/>
    </location>
</feature>
<feature type="compositionally biased region" description="Polar residues" evidence="1">
    <location>
        <begin position="2611"/>
        <end position="2624"/>
    </location>
</feature>
<feature type="region of interest" description="Disordered" evidence="1">
    <location>
        <begin position="541"/>
        <end position="578"/>
    </location>
</feature>
<evidence type="ECO:0000313" key="2">
    <source>
        <dbReference type="EMBL" id="CAK6974205.1"/>
    </source>
</evidence>